<accession>A0A9Q1KKN0</accession>
<evidence type="ECO:0000313" key="9">
    <source>
        <dbReference type="EMBL" id="KAJ8445264.1"/>
    </source>
</evidence>
<evidence type="ECO:0000256" key="1">
    <source>
        <dbReference type="ARBA" id="ARBA00004123"/>
    </source>
</evidence>
<dbReference type="GO" id="GO:0003677">
    <property type="term" value="F:DNA binding"/>
    <property type="evidence" value="ECO:0007669"/>
    <property type="project" value="UniProtKB-KW"/>
</dbReference>
<dbReference type="PANTHER" id="PTHR31674:SF62">
    <property type="entry name" value="B3 DOMAIN-CONTAINING PROTEIN REM14-RELATED"/>
    <property type="match status" value="1"/>
</dbReference>
<keyword evidence="5" id="KW-0804">Transcription</keyword>
<evidence type="ECO:0000256" key="7">
    <source>
        <dbReference type="SAM" id="MobiDB-lite"/>
    </source>
</evidence>
<dbReference type="InterPro" id="IPR003340">
    <property type="entry name" value="B3_DNA-bd"/>
</dbReference>
<evidence type="ECO:0000256" key="5">
    <source>
        <dbReference type="ARBA" id="ARBA00023163"/>
    </source>
</evidence>
<dbReference type="AlphaFoldDB" id="A0A9Q1KKN0"/>
<keyword evidence="6" id="KW-0539">Nucleus</keyword>
<evidence type="ECO:0000259" key="8">
    <source>
        <dbReference type="PROSITE" id="PS50863"/>
    </source>
</evidence>
<protein>
    <recommendedName>
        <fullName evidence="8">TF-B3 domain-containing protein</fullName>
    </recommendedName>
</protein>
<evidence type="ECO:0000256" key="2">
    <source>
        <dbReference type="ARBA" id="ARBA00022737"/>
    </source>
</evidence>
<dbReference type="SUPFAM" id="SSF101936">
    <property type="entry name" value="DNA-binding pseudobarrel domain"/>
    <property type="match status" value="1"/>
</dbReference>
<feature type="domain" description="TF-B3" evidence="8">
    <location>
        <begin position="15"/>
        <end position="122"/>
    </location>
</feature>
<dbReference type="Gene3D" id="2.40.330.10">
    <property type="entry name" value="DNA-binding pseudobarrel domain"/>
    <property type="match status" value="1"/>
</dbReference>
<keyword evidence="2" id="KW-0677">Repeat</keyword>
<keyword evidence="4" id="KW-0238">DNA-binding</keyword>
<evidence type="ECO:0000256" key="6">
    <source>
        <dbReference type="ARBA" id="ARBA00023242"/>
    </source>
</evidence>
<comment type="subcellular location">
    <subcellularLocation>
        <location evidence="1">Nucleus</location>
    </subcellularLocation>
</comment>
<comment type="caution">
    <text evidence="9">The sequence shown here is derived from an EMBL/GenBank/DDBJ whole genome shotgun (WGS) entry which is preliminary data.</text>
</comment>
<dbReference type="SMART" id="SM01019">
    <property type="entry name" value="B3"/>
    <property type="match status" value="1"/>
</dbReference>
<feature type="region of interest" description="Disordered" evidence="7">
    <location>
        <begin position="131"/>
        <end position="154"/>
    </location>
</feature>
<dbReference type="Proteomes" id="UP001153076">
    <property type="component" value="Unassembled WGS sequence"/>
</dbReference>
<keyword evidence="10" id="KW-1185">Reference proteome</keyword>
<feature type="compositionally biased region" description="Basic and acidic residues" evidence="7">
    <location>
        <begin position="138"/>
        <end position="147"/>
    </location>
</feature>
<sequence length="171" mass="19783">MERTQRRNIHFINTNSHFFKPLLPDFLTNVSIPESFVNYLDNAHEENDEKNAILKDRREKTHWQVKIIDDGNDHDHDHDHGVLYFRDGWEEFCKDHGLQVGDLLVFEHKGHLVFDVSIFDPSACERELRPPLMAKASSSDHTRRDGSSLHGKQGSPCSVLNHCVVNFTILV</sequence>
<dbReference type="PANTHER" id="PTHR31674">
    <property type="entry name" value="B3 DOMAIN-CONTAINING PROTEIN REM-LIKE 3-RELATED"/>
    <property type="match status" value="1"/>
</dbReference>
<evidence type="ECO:0000313" key="10">
    <source>
        <dbReference type="Proteomes" id="UP001153076"/>
    </source>
</evidence>
<keyword evidence="3" id="KW-0805">Transcription regulation</keyword>
<organism evidence="9 10">
    <name type="scientific">Carnegiea gigantea</name>
    <dbReference type="NCBI Taxonomy" id="171969"/>
    <lineage>
        <taxon>Eukaryota</taxon>
        <taxon>Viridiplantae</taxon>
        <taxon>Streptophyta</taxon>
        <taxon>Embryophyta</taxon>
        <taxon>Tracheophyta</taxon>
        <taxon>Spermatophyta</taxon>
        <taxon>Magnoliopsida</taxon>
        <taxon>eudicotyledons</taxon>
        <taxon>Gunneridae</taxon>
        <taxon>Pentapetalae</taxon>
        <taxon>Caryophyllales</taxon>
        <taxon>Cactineae</taxon>
        <taxon>Cactaceae</taxon>
        <taxon>Cactoideae</taxon>
        <taxon>Echinocereeae</taxon>
        <taxon>Carnegiea</taxon>
    </lineage>
</organism>
<dbReference type="GO" id="GO:0005634">
    <property type="term" value="C:nucleus"/>
    <property type="evidence" value="ECO:0007669"/>
    <property type="project" value="UniProtKB-SubCell"/>
</dbReference>
<dbReference type="EMBL" id="JAKOGI010000079">
    <property type="protein sequence ID" value="KAJ8445264.1"/>
    <property type="molecule type" value="Genomic_DNA"/>
</dbReference>
<gene>
    <name evidence="9" type="ORF">Cgig2_024470</name>
</gene>
<dbReference type="InterPro" id="IPR039218">
    <property type="entry name" value="REM_fam"/>
</dbReference>
<evidence type="ECO:0000256" key="3">
    <source>
        <dbReference type="ARBA" id="ARBA00023015"/>
    </source>
</evidence>
<evidence type="ECO:0000256" key="4">
    <source>
        <dbReference type="ARBA" id="ARBA00023125"/>
    </source>
</evidence>
<dbReference type="CDD" id="cd10017">
    <property type="entry name" value="B3_DNA"/>
    <property type="match status" value="1"/>
</dbReference>
<name>A0A9Q1KKN0_9CARY</name>
<dbReference type="OrthoDB" id="1109907at2759"/>
<dbReference type="PROSITE" id="PS50863">
    <property type="entry name" value="B3"/>
    <property type="match status" value="1"/>
</dbReference>
<proteinExistence type="predicted"/>
<dbReference type="InterPro" id="IPR015300">
    <property type="entry name" value="DNA-bd_pseudobarrel_sf"/>
</dbReference>
<reference evidence="9" key="1">
    <citation type="submission" date="2022-04" db="EMBL/GenBank/DDBJ databases">
        <title>Carnegiea gigantea Genome sequencing and assembly v2.</title>
        <authorList>
            <person name="Copetti D."/>
            <person name="Sanderson M.J."/>
            <person name="Burquez A."/>
            <person name="Wojciechowski M.F."/>
        </authorList>
    </citation>
    <scope>NUCLEOTIDE SEQUENCE</scope>
    <source>
        <strain evidence="9">SGP5-SGP5p</strain>
        <tissue evidence="9">Aerial part</tissue>
    </source>
</reference>
<dbReference type="Pfam" id="PF02362">
    <property type="entry name" value="B3"/>
    <property type="match status" value="1"/>
</dbReference>